<evidence type="ECO:0000313" key="4">
    <source>
        <dbReference type="Proteomes" id="UP000464178"/>
    </source>
</evidence>
<keyword evidence="1" id="KW-0378">Hydrolase</keyword>
<dbReference type="InterPro" id="IPR057023">
    <property type="entry name" value="PTP-SAK"/>
</dbReference>
<dbReference type="PROSITE" id="PS50056">
    <property type="entry name" value="TYR_PHOSPHATASE_2"/>
    <property type="match status" value="1"/>
</dbReference>
<dbReference type="Gene3D" id="3.90.190.10">
    <property type="entry name" value="Protein tyrosine phosphatase superfamily"/>
    <property type="match status" value="1"/>
</dbReference>
<dbReference type="SUPFAM" id="SSF52799">
    <property type="entry name" value="(Phosphotyrosine protein) phosphatases II"/>
    <property type="match status" value="1"/>
</dbReference>
<dbReference type="Pfam" id="PF22784">
    <property type="entry name" value="PTP-SAK"/>
    <property type="match status" value="1"/>
</dbReference>
<organism evidence="3 4">
    <name type="scientific">Gemmata massiliana</name>
    <dbReference type="NCBI Taxonomy" id="1210884"/>
    <lineage>
        <taxon>Bacteria</taxon>
        <taxon>Pseudomonadati</taxon>
        <taxon>Planctomycetota</taxon>
        <taxon>Planctomycetia</taxon>
        <taxon>Gemmatales</taxon>
        <taxon>Gemmataceae</taxon>
        <taxon>Gemmata</taxon>
    </lineage>
</organism>
<sequence length="166" mass="17900">MADHTDGASFGCNWISLGNGRLTLWHRPGAKAVSQLKAFGCNCILTLLSSREGAPAVGKLAEHAGLEWMWLPLENGQPPQGEVAESILLALPALAERLDAGRSTLIHCSAGIHRTGMVAYALLRWYGHDEDRALAIIGEMRAHTGEGIQRKQIDWGNKTVPLGSRA</sequence>
<accession>A0A6P2CVH1</accession>
<reference evidence="3 4" key="1">
    <citation type="submission" date="2019-05" db="EMBL/GenBank/DDBJ databases">
        <authorList>
            <consortium name="Science for Life Laboratories"/>
        </authorList>
    </citation>
    <scope>NUCLEOTIDE SEQUENCE [LARGE SCALE GENOMIC DNA]</scope>
    <source>
        <strain evidence="3">Soil9</strain>
    </source>
</reference>
<dbReference type="GO" id="GO:0016791">
    <property type="term" value="F:phosphatase activity"/>
    <property type="evidence" value="ECO:0007669"/>
    <property type="project" value="UniProtKB-ARBA"/>
</dbReference>
<dbReference type="KEGG" id="gms:SOIL9_51170"/>
<evidence type="ECO:0000259" key="2">
    <source>
        <dbReference type="PROSITE" id="PS50056"/>
    </source>
</evidence>
<evidence type="ECO:0000313" key="3">
    <source>
        <dbReference type="EMBL" id="VTR92597.1"/>
    </source>
</evidence>
<keyword evidence="4" id="KW-1185">Reference proteome</keyword>
<protein>
    <recommendedName>
        <fullName evidence="2">Tyrosine specific protein phosphatases domain-containing protein</fullName>
    </recommendedName>
</protein>
<dbReference type="InterPro" id="IPR029021">
    <property type="entry name" value="Prot-tyrosine_phosphatase-like"/>
</dbReference>
<dbReference type="EMBL" id="LR593886">
    <property type="protein sequence ID" value="VTR92597.1"/>
    <property type="molecule type" value="Genomic_DNA"/>
</dbReference>
<dbReference type="RefSeq" id="WP_162667435.1">
    <property type="nucleotide sequence ID" value="NZ_LR593886.1"/>
</dbReference>
<gene>
    <name evidence="3" type="ORF">SOIL9_51170</name>
</gene>
<dbReference type="PROSITE" id="PS00383">
    <property type="entry name" value="TYR_PHOSPHATASE_1"/>
    <property type="match status" value="1"/>
</dbReference>
<dbReference type="Proteomes" id="UP000464178">
    <property type="component" value="Chromosome"/>
</dbReference>
<dbReference type="AlphaFoldDB" id="A0A6P2CVH1"/>
<dbReference type="InterPro" id="IPR000387">
    <property type="entry name" value="Tyr_Pase_dom"/>
</dbReference>
<proteinExistence type="predicted"/>
<feature type="domain" description="Tyrosine specific protein phosphatases" evidence="2">
    <location>
        <begin position="85"/>
        <end position="155"/>
    </location>
</feature>
<evidence type="ECO:0000256" key="1">
    <source>
        <dbReference type="ARBA" id="ARBA00022801"/>
    </source>
</evidence>
<dbReference type="InterPro" id="IPR016130">
    <property type="entry name" value="Tyr_Pase_AS"/>
</dbReference>
<name>A0A6P2CVH1_9BACT</name>